<protein>
    <submittedName>
        <fullName evidence="2">Cytoplasmic dynein 2 intermediate chain 1</fullName>
    </submittedName>
</protein>
<dbReference type="GO" id="GO:0042073">
    <property type="term" value="P:intraciliary transport"/>
    <property type="evidence" value="ECO:0007669"/>
    <property type="project" value="InterPro"/>
</dbReference>
<comment type="caution">
    <text evidence="2">The sequence shown here is derived from an EMBL/GenBank/DDBJ whole genome shotgun (WGS) entry which is preliminary data.</text>
</comment>
<gene>
    <name evidence="2" type="primary">Dync2i1</name>
    <name evidence="2" type="ORF">Bhyg_02512</name>
</gene>
<feature type="compositionally biased region" description="Basic and acidic residues" evidence="1">
    <location>
        <begin position="163"/>
        <end position="172"/>
    </location>
</feature>
<feature type="compositionally biased region" description="Acidic residues" evidence="1">
    <location>
        <begin position="112"/>
        <end position="127"/>
    </location>
</feature>
<dbReference type="InterPro" id="IPR036322">
    <property type="entry name" value="WD40_repeat_dom_sf"/>
</dbReference>
<evidence type="ECO:0000313" key="3">
    <source>
        <dbReference type="Proteomes" id="UP001151699"/>
    </source>
</evidence>
<proteinExistence type="predicted"/>
<organism evidence="2 3">
    <name type="scientific">Pseudolycoriella hygida</name>
    <dbReference type="NCBI Taxonomy" id="35572"/>
    <lineage>
        <taxon>Eukaryota</taxon>
        <taxon>Metazoa</taxon>
        <taxon>Ecdysozoa</taxon>
        <taxon>Arthropoda</taxon>
        <taxon>Hexapoda</taxon>
        <taxon>Insecta</taxon>
        <taxon>Pterygota</taxon>
        <taxon>Neoptera</taxon>
        <taxon>Endopterygota</taxon>
        <taxon>Diptera</taxon>
        <taxon>Nematocera</taxon>
        <taxon>Sciaroidea</taxon>
        <taxon>Sciaridae</taxon>
        <taxon>Pseudolycoriella</taxon>
    </lineage>
</organism>
<dbReference type="PANTHER" id="PTHR16022">
    <property type="entry name" value="WD REPEAT DOMAIN 60"/>
    <property type="match status" value="1"/>
</dbReference>
<dbReference type="GO" id="GO:0045504">
    <property type="term" value="F:dynein heavy chain binding"/>
    <property type="evidence" value="ECO:0007669"/>
    <property type="project" value="InterPro"/>
</dbReference>
<dbReference type="OrthoDB" id="2162425at2759"/>
<dbReference type="Proteomes" id="UP001151699">
    <property type="component" value="Chromosome A"/>
</dbReference>
<reference evidence="2" key="1">
    <citation type="submission" date="2022-07" db="EMBL/GenBank/DDBJ databases">
        <authorList>
            <person name="Trinca V."/>
            <person name="Uliana J.V.C."/>
            <person name="Torres T.T."/>
            <person name="Ward R.J."/>
            <person name="Monesi N."/>
        </authorList>
    </citation>
    <scope>NUCLEOTIDE SEQUENCE</scope>
    <source>
        <strain evidence="2">HSMRA1968</strain>
        <tissue evidence="2">Whole embryos</tissue>
    </source>
</reference>
<dbReference type="AlphaFoldDB" id="A0A9Q0S8M1"/>
<evidence type="ECO:0000256" key="1">
    <source>
        <dbReference type="SAM" id="MobiDB-lite"/>
    </source>
</evidence>
<feature type="compositionally biased region" description="Basic and acidic residues" evidence="1">
    <location>
        <begin position="180"/>
        <end position="199"/>
    </location>
</feature>
<dbReference type="GO" id="GO:0005929">
    <property type="term" value="C:cilium"/>
    <property type="evidence" value="ECO:0007669"/>
    <property type="project" value="GOC"/>
</dbReference>
<dbReference type="SUPFAM" id="SSF50978">
    <property type="entry name" value="WD40 repeat-like"/>
    <property type="match status" value="1"/>
</dbReference>
<dbReference type="GO" id="GO:0005868">
    <property type="term" value="C:cytoplasmic dynein complex"/>
    <property type="evidence" value="ECO:0007669"/>
    <property type="project" value="InterPro"/>
</dbReference>
<evidence type="ECO:0000313" key="2">
    <source>
        <dbReference type="EMBL" id="KAJ6647290.1"/>
    </source>
</evidence>
<sequence>MNTIHNVTVTSPPSIRKDLTIPHDPNVETLPRERTKTRTLQPDEVVVLKQSTAPQKVTTSSESHHDIITDIEPTPAIIPEPIAFEITFEKAASSATIDSSRIEPESQHVSDGDYEDDFDSYESDFETESSTSAQSLSTSSESENASNSTSGLSESQAIFSPAKKLEDNRDFDSGTYELKGTTEKLQPDSIDERELHSDGQNDSGFGYINATPSPVEQSPFIPSITYSKPPMKSTYNRRGMELMEKITLDTMTFSLFELKPLSYDLFMKIYGHKNTNQSSSQTVGNSVDHDVQTEQKSMHSMWTQYPPSFSANETVHHHENRIGCGEGIEDENSSQNDDTCLLEKSLKIINRSKAVRDVRSVNFIDYERLNFFLQKSAITLSAINNANEETNRLQKSDSIFSEGFFHIPIEDSKLLNDTEVYYTYSNESMTNVVYLAHRQKSSSRTHDSSLVSVWNILDTKKPMHVLSCWSLVICLEVHHYLQDTVIGGLTDGSVAVWNLSESTSWNQNSEIPPTQIVTPTIDTKSLLFDFGCIVSLKSVHTFDKTDEDEFKLTQVYSLHEFGILTVWTILKTNCHSSNSEAFNERKIDHRSPWSKTQLIQSNIIDLTSTNLTGKVRPKSGFEKKKMYFESNLFNDVALRELQNIDSQKMLSDQTDNFRCVDMECHEDVVVVATNKSFLIFVAASLNRNSLRRLMIDESNFLHATKLKSLDDVLSIGLIDGSVKVMRVKSSNLCLKSKDKNFSTNPPPLAQNSHSAKSCAIQNIIKEERKFFDDGTIMEPSRKSQNIIEDKNQVRDSRFINNQTMLPAMSLNRDFVKWMEVSVSLNCMMVLCGNHLRIVNLENFSGTPADDTLDVKVIGSAALVVDCNNREYMVSLEDNKVRVHLLRKKKL</sequence>
<accession>A0A9Q0S8M1</accession>
<dbReference type="EMBL" id="WJQU01000001">
    <property type="protein sequence ID" value="KAJ6647290.1"/>
    <property type="molecule type" value="Genomic_DNA"/>
</dbReference>
<feature type="compositionally biased region" description="Low complexity" evidence="1">
    <location>
        <begin position="128"/>
        <end position="150"/>
    </location>
</feature>
<dbReference type="GO" id="GO:0045503">
    <property type="term" value="F:dynein light chain binding"/>
    <property type="evidence" value="ECO:0007669"/>
    <property type="project" value="InterPro"/>
</dbReference>
<feature type="compositionally biased region" description="Basic and acidic residues" evidence="1">
    <location>
        <begin position="100"/>
        <end position="111"/>
    </location>
</feature>
<dbReference type="PANTHER" id="PTHR16022:SF0">
    <property type="entry name" value="CYTOPLASMIC DYNEIN 2 INTERMEDIATE CHAIN 1"/>
    <property type="match status" value="1"/>
</dbReference>
<dbReference type="InterPro" id="IPR042505">
    <property type="entry name" value="DYNC2I1"/>
</dbReference>
<keyword evidence="3" id="KW-1185">Reference proteome</keyword>
<feature type="region of interest" description="Disordered" evidence="1">
    <location>
        <begin position="95"/>
        <end position="209"/>
    </location>
</feature>
<name>A0A9Q0S8M1_9DIPT</name>